<evidence type="ECO:0000313" key="2">
    <source>
        <dbReference type="Proteomes" id="UP001480595"/>
    </source>
</evidence>
<gene>
    <name evidence="1" type="ORF">PG994_005239</name>
</gene>
<sequence>MTSSLFELVGEPPHSQWRLAVEAVATLQPPDPAERVRLQSSDGGGGGGDAISFIFPTTYMYPPATHTWGYSHLLPACFLAAAAASAAAAAAASVDHI</sequence>
<name>A0ABR1VSU7_9PEZI</name>
<reference evidence="1 2" key="1">
    <citation type="submission" date="2023-01" db="EMBL/GenBank/DDBJ databases">
        <title>Analysis of 21 Apiospora genomes using comparative genomics revels a genus with tremendous synthesis potential of carbohydrate active enzymes and secondary metabolites.</title>
        <authorList>
            <person name="Sorensen T."/>
        </authorList>
    </citation>
    <scope>NUCLEOTIDE SEQUENCE [LARGE SCALE GENOMIC DNA]</scope>
    <source>
        <strain evidence="1 2">CBS 135458</strain>
    </source>
</reference>
<dbReference type="RefSeq" id="XP_066718815.1">
    <property type="nucleotide sequence ID" value="XM_066856648.1"/>
</dbReference>
<dbReference type="Proteomes" id="UP001480595">
    <property type="component" value="Unassembled WGS sequence"/>
</dbReference>
<protein>
    <submittedName>
        <fullName evidence="1">Uncharacterized protein</fullName>
    </submittedName>
</protein>
<dbReference type="GeneID" id="92089711"/>
<organism evidence="1 2">
    <name type="scientific">Apiospora phragmitis</name>
    <dbReference type="NCBI Taxonomy" id="2905665"/>
    <lineage>
        <taxon>Eukaryota</taxon>
        <taxon>Fungi</taxon>
        <taxon>Dikarya</taxon>
        <taxon>Ascomycota</taxon>
        <taxon>Pezizomycotina</taxon>
        <taxon>Sordariomycetes</taxon>
        <taxon>Xylariomycetidae</taxon>
        <taxon>Amphisphaeriales</taxon>
        <taxon>Apiosporaceae</taxon>
        <taxon>Apiospora</taxon>
    </lineage>
</organism>
<evidence type="ECO:0000313" key="1">
    <source>
        <dbReference type="EMBL" id="KAK8074340.1"/>
    </source>
</evidence>
<keyword evidence="2" id="KW-1185">Reference proteome</keyword>
<proteinExistence type="predicted"/>
<accession>A0ABR1VSU7</accession>
<dbReference type="EMBL" id="JAQQWL010000005">
    <property type="protein sequence ID" value="KAK8074340.1"/>
    <property type="molecule type" value="Genomic_DNA"/>
</dbReference>
<comment type="caution">
    <text evidence="1">The sequence shown here is derived from an EMBL/GenBank/DDBJ whole genome shotgun (WGS) entry which is preliminary data.</text>
</comment>